<dbReference type="PANTHER" id="PTHR23271">
    <property type="entry name" value="HEPATOCELLULAR CARCINOMA-ASSOCIATED ANTIGEN 66"/>
    <property type="match status" value="1"/>
</dbReference>
<evidence type="ECO:0000313" key="7">
    <source>
        <dbReference type="EMBL" id="GAO46438.1"/>
    </source>
</evidence>
<dbReference type="EMBL" id="BACD03000004">
    <property type="protein sequence ID" value="GAO46438.1"/>
    <property type="molecule type" value="Genomic_DNA"/>
</dbReference>
<evidence type="ECO:0000259" key="6">
    <source>
        <dbReference type="Pfam" id="PF08640"/>
    </source>
</evidence>
<comment type="subcellular location">
    <subcellularLocation>
        <location evidence="1">Nucleus</location>
        <location evidence="1">Nucleolus</location>
    </subcellularLocation>
</comment>
<comment type="similarity">
    <text evidence="2">Belongs to the UTP6 family.</text>
</comment>
<evidence type="ECO:0000256" key="5">
    <source>
        <dbReference type="ARBA" id="ARBA00023242"/>
    </source>
</evidence>
<protein>
    <recommendedName>
        <fullName evidence="6">U3 small nucleolar RNA-associated protein 6 N-terminal domain-containing protein</fullName>
    </recommendedName>
</protein>
<evidence type="ECO:0000256" key="2">
    <source>
        <dbReference type="ARBA" id="ARBA00010734"/>
    </source>
</evidence>
<keyword evidence="8" id="KW-1185">Reference proteome</keyword>
<reference evidence="7 8" key="2">
    <citation type="journal article" date="2014" name="J. Gen. Appl. Microbiol.">
        <title>The early diverging ascomycetous budding yeast Saitoella complicata has three histone deacetylases belonging to the Clr6, Hos2, and Rpd3 lineages.</title>
        <authorList>
            <person name="Nishida H."/>
            <person name="Matsumoto T."/>
            <person name="Kondo S."/>
            <person name="Hamamoto M."/>
            <person name="Yoshikawa H."/>
        </authorList>
    </citation>
    <scope>NUCLEOTIDE SEQUENCE [LARGE SCALE GENOMIC DNA]</scope>
    <source>
        <strain evidence="7 8">NRRL Y-17804</strain>
    </source>
</reference>
<proteinExistence type="inferred from homology"/>
<dbReference type="InterPro" id="IPR003107">
    <property type="entry name" value="HAT"/>
</dbReference>
<dbReference type="STRING" id="698492.A0A0E9N9H3"/>
<evidence type="ECO:0000256" key="1">
    <source>
        <dbReference type="ARBA" id="ARBA00004604"/>
    </source>
</evidence>
<dbReference type="PANTHER" id="PTHR23271:SF1">
    <property type="entry name" value="U3 SMALL NUCLEOLAR RNA-ASSOCIATED PROTEIN 6 HOMOLOG"/>
    <property type="match status" value="1"/>
</dbReference>
<dbReference type="Proteomes" id="UP000033140">
    <property type="component" value="Unassembled WGS sequence"/>
</dbReference>
<dbReference type="SUPFAM" id="SSF48452">
    <property type="entry name" value="TPR-like"/>
    <property type="match status" value="1"/>
</dbReference>
<dbReference type="GO" id="GO:0000462">
    <property type="term" value="P:maturation of SSU-rRNA from tricistronic rRNA transcript (SSU-rRNA, 5.8S rRNA, LSU-rRNA)"/>
    <property type="evidence" value="ECO:0007669"/>
    <property type="project" value="InterPro"/>
</dbReference>
<dbReference type="GO" id="GO:0034388">
    <property type="term" value="C:Pwp2p-containing subcomplex of 90S preribosome"/>
    <property type="evidence" value="ECO:0007669"/>
    <property type="project" value="TreeGrafter"/>
</dbReference>
<keyword evidence="5" id="KW-0539">Nucleus</keyword>
<sequence length="453" mass="52101">MTDKVQYYIEQGLPELKDLEQKKIFSKLECKAIMKKRTEFEQALARRIAKKTDFLRYVEYEMNLEALRKKRVKRLNIMGKPTVSDWAGQRRIFFILDRATRKFHGDIALWVQYINYARSQKSNKVINRAFASALQMHPTCPQLWILAAQHQFEENGDVTAGRTFMQRGLRLNKDSEDMWVEYAKLEMVYIAKLYARRRILGIDEQEEETKQEESEDDEDGNIKLPTIIAAEMDDGTPKDKNLLSEVEVKALTNAANNPALSGAIPLSITKSAFSALPKSTSLPTRLWELFESFKQLPEVRQQLCQMVEDYLRTQFPNTPKALFFLLVLPTKTLEHGAVDPAFPAALREVLKGFSATLVAARPRAELYDLFLAYLHEYLSLPVLETNLEKLLSAFFAKTVKDAEKEGELGAKGYAVWVRRLLAKERNAEAGQVLERAVRKWGESRDLEEARELL</sequence>
<dbReference type="OMA" id="KTANEYM"/>
<comment type="caution">
    <text evidence="7">The sequence shown here is derived from an EMBL/GenBank/DDBJ whole genome shotgun (WGS) entry which is preliminary data.</text>
</comment>
<keyword evidence="4" id="KW-0677">Repeat</keyword>
<reference evidence="7 8" key="1">
    <citation type="journal article" date="2011" name="J. Gen. Appl. Microbiol.">
        <title>Draft genome sequencing of the enigmatic yeast Saitoella complicata.</title>
        <authorList>
            <person name="Nishida H."/>
            <person name="Hamamoto M."/>
            <person name="Sugiyama J."/>
        </authorList>
    </citation>
    <scope>NUCLEOTIDE SEQUENCE [LARGE SCALE GENOMIC DNA]</scope>
    <source>
        <strain evidence="7 8">NRRL Y-17804</strain>
    </source>
</reference>
<dbReference type="InterPro" id="IPR013949">
    <property type="entry name" value="Utp6"/>
</dbReference>
<name>A0A0E9N9H3_SAICN</name>
<dbReference type="Gene3D" id="1.25.40.10">
    <property type="entry name" value="Tetratricopeptide repeat domain"/>
    <property type="match status" value="1"/>
</dbReference>
<evidence type="ECO:0000256" key="4">
    <source>
        <dbReference type="ARBA" id="ARBA00022737"/>
    </source>
</evidence>
<dbReference type="InterPro" id="IPR055347">
    <property type="entry name" value="UTP6_N"/>
</dbReference>
<dbReference type="Pfam" id="PF23240">
    <property type="entry name" value="HAT_PRP39_N"/>
    <property type="match status" value="1"/>
</dbReference>
<evidence type="ECO:0000313" key="8">
    <source>
        <dbReference type="Proteomes" id="UP000033140"/>
    </source>
</evidence>
<evidence type="ECO:0000256" key="3">
    <source>
        <dbReference type="ARBA" id="ARBA00022552"/>
    </source>
</evidence>
<dbReference type="InterPro" id="IPR011990">
    <property type="entry name" value="TPR-like_helical_dom_sf"/>
</dbReference>
<dbReference type="SMART" id="SM00386">
    <property type="entry name" value="HAT"/>
    <property type="match status" value="4"/>
</dbReference>
<organism evidence="7 8">
    <name type="scientific">Saitoella complicata (strain BCRC 22490 / CBS 7301 / JCM 7358 / NBRC 10748 / NRRL Y-17804)</name>
    <dbReference type="NCBI Taxonomy" id="698492"/>
    <lineage>
        <taxon>Eukaryota</taxon>
        <taxon>Fungi</taxon>
        <taxon>Dikarya</taxon>
        <taxon>Ascomycota</taxon>
        <taxon>Taphrinomycotina</taxon>
        <taxon>Taphrinomycotina incertae sedis</taxon>
        <taxon>Saitoella</taxon>
    </lineage>
</organism>
<feature type="domain" description="U3 small nucleolar RNA-associated protein 6 N-terminal" evidence="6">
    <location>
        <begin position="9"/>
        <end position="91"/>
    </location>
</feature>
<accession>A0A0E9N9H3</accession>
<dbReference type="Pfam" id="PF08640">
    <property type="entry name" value="U3_assoc_6"/>
    <property type="match status" value="1"/>
</dbReference>
<dbReference type="GO" id="GO:0030515">
    <property type="term" value="F:snoRNA binding"/>
    <property type="evidence" value="ECO:0007669"/>
    <property type="project" value="InterPro"/>
</dbReference>
<keyword evidence="3" id="KW-0698">rRNA processing</keyword>
<dbReference type="GO" id="GO:0032040">
    <property type="term" value="C:small-subunit processome"/>
    <property type="evidence" value="ECO:0007669"/>
    <property type="project" value="TreeGrafter"/>
</dbReference>
<gene>
    <name evidence="7" type="ORF">G7K_0669-t1</name>
</gene>
<dbReference type="AlphaFoldDB" id="A0A0E9N9H3"/>
<reference evidence="7 8" key="3">
    <citation type="journal article" date="2015" name="Genome Announc.">
        <title>Draft Genome Sequence of the Archiascomycetous Yeast Saitoella complicata.</title>
        <authorList>
            <person name="Yamauchi K."/>
            <person name="Kondo S."/>
            <person name="Hamamoto M."/>
            <person name="Takahashi Y."/>
            <person name="Ogura Y."/>
            <person name="Hayashi T."/>
            <person name="Nishida H."/>
        </authorList>
    </citation>
    <scope>NUCLEOTIDE SEQUENCE [LARGE SCALE GENOMIC DNA]</scope>
    <source>
        <strain evidence="7 8">NRRL Y-17804</strain>
    </source>
</reference>